<dbReference type="CDD" id="cd10434">
    <property type="entry name" value="GIY-YIG_UvrC_Cho"/>
    <property type="match status" value="1"/>
</dbReference>
<keyword evidence="4 6" id="KW-0267">Excision nuclease</keyword>
<dbReference type="Pfam" id="PF14520">
    <property type="entry name" value="HHH_5"/>
    <property type="match status" value="1"/>
</dbReference>
<dbReference type="EMBL" id="CP115667">
    <property type="protein sequence ID" value="WBW50725.1"/>
    <property type="molecule type" value="Genomic_DNA"/>
</dbReference>
<dbReference type="SUPFAM" id="SSF47781">
    <property type="entry name" value="RuvA domain 2-like"/>
    <property type="match status" value="1"/>
</dbReference>
<evidence type="ECO:0000256" key="2">
    <source>
        <dbReference type="ARBA" id="ARBA00022763"/>
    </source>
</evidence>
<dbReference type="HAMAP" id="MF_00203">
    <property type="entry name" value="UvrC"/>
    <property type="match status" value="1"/>
</dbReference>
<dbReference type="InterPro" id="IPR047296">
    <property type="entry name" value="GIY-YIG_UvrC_Cho"/>
</dbReference>
<protein>
    <recommendedName>
        <fullName evidence="6">UvrABC system protein C</fullName>
        <shortName evidence="6">Protein UvrC</shortName>
    </recommendedName>
    <alternativeName>
        <fullName evidence="6">Excinuclease ABC subunit C</fullName>
    </alternativeName>
</protein>
<dbReference type="Pfam" id="PF01541">
    <property type="entry name" value="GIY-YIG"/>
    <property type="match status" value="1"/>
</dbReference>
<keyword evidence="12" id="KW-1185">Reference proteome</keyword>
<proteinExistence type="inferred from homology"/>
<dbReference type="SMART" id="SM00465">
    <property type="entry name" value="GIYc"/>
    <property type="match status" value="1"/>
</dbReference>
<gene>
    <name evidence="6 11" type="primary">uvrC</name>
    <name evidence="11" type="ORF">O6R05_04010</name>
</gene>
<sequence length="621" mass="70944">MSIPDIETRLKNLPNDPGVYIMRSATDEIIYVGKAKNLKKRVSQYFGSYGKNNRKVAAMVSHIADFEYIIVKNELESLILESNLIKDNLPKYNILLRDDKQYPYIKITRETFPRVIKTRKILKDGAKYYGPYPDVTAVNNAIDIFMRLFPLRTCSLVLPRDVGKYRPCLNYFIGHCVGPCTGEVNHRDYMTMVSAIENLLDGKDDSLFDDLAIKMQESAARLDFEMAARYRDDMASLKILKEKQIISSNDLSENQDVIALARGIDDVLVEVFFIREGKIIGREHYFMKDYFTNHNEKILNAFLRQFYGAATFIPKELIVESTPEDKTILEAYLAAQRGGPVTITVPQRGDKLALVKMVKKNAIENINKYADKYAKKQNKNKDALKDLQDTLRLSIFPSRIEAFDISNTYGINSVGSMVVFEEGVAKKSDYRKFKIKTVQGADDYGSMEEVLHRRFSRGLMEKHTAEQTAFSKFPDLILMDGGKGQVNVALKVLKDLGLNIEVAGLVKDDFHTTRGIIYNNEEFTFKMTSNAYQMIYKIQEEAHRFAINYHRKLRESASFKSELDLIAGIGIKRRQALMSHFKSMSKIKTADVNSLANVPGMNHKAAESVYNYFHRKDNPHG</sequence>
<dbReference type="PROSITE" id="PS50165">
    <property type="entry name" value="UVRC"/>
    <property type="match status" value="1"/>
</dbReference>
<dbReference type="InterPro" id="IPR010994">
    <property type="entry name" value="RuvA_2-like"/>
</dbReference>
<dbReference type="PANTHER" id="PTHR30562">
    <property type="entry name" value="UVRC/OXIDOREDUCTASE"/>
    <property type="match status" value="1"/>
</dbReference>
<dbReference type="PANTHER" id="PTHR30562:SF1">
    <property type="entry name" value="UVRABC SYSTEM PROTEIN C"/>
    <property type="match status" value="1"/>
</dbReference>
<dbReference type="Pfam" id="PF08459">
    <property type="entry name" value="UvrC_RNaseH_dom"/>
    <property type="match status" value="1"/>
</dbReference>
<dbReference type="InterPro" id="IPR036876">
    <property type="entry name" value="UVR_dom_sf"/>
</dbReference>
<name>A0ABY7QX99_9FIRM</name>
<evidence type="ECO:0000259" key="8">
    <source>
        <dbReference type="PROSITE" id="PS50151"/>
    </source>
</evidence>
<dbReference type="PROSITE" id="PS50164">
    <property type="entry name" value="GIY_YIG"/>
    <property type="match status" value="1"/>
</dbReference>
<dbReference type="Gene3D" id="3.30.420.340">
    <property type="entry name" value="UvrC, RNAse H endonuclease domain"/>
    <property type="match status" value="1"/>
</dbReference>
<evidence type="ECO:0000313" key="11">
    <source>
        <dbReference type="EMBL" id="WBW50725.1"/>
    </source>
</evidence>
<feature type="domain" description="GIY-YIG" evidence="9">
    <location>
        <begin position="15"/>
        <end position="94"/>
    </location>
</feature>
<keyword evidence="2 6" id="KW-0227">DNA damage</keyword>
<keyword evidence="5 6" id="KW-0234">DNA repair</keyword>
<reference evidence="11 12" key="1">
    <citation type="submission" date="2023-01" db="EMBL/GenBank/DDBJ databases">
        <authorList>
            <person name="Lee S.H."/>
            <person name="Jung H.S."/>
            <person name="Yun J.U."/>
        </authorList>
    </citation>
    <scope>NUCLEOTIDE SEQUENCE [LARGE SCALE GENOMIC DNA]</scope>
    <source>
        <strain evidence="11 12">CBA3646</strain>
    </source>
</reference>
<evidence type="ECO:0000313" key="12">
    <source>
        <dbReference type="Proteomes" id="UP001210339"/>
    </source>
</evidence>
<dbReference type="InterPro" id="IPR001162">
    <property type="entry name" value="UvrC_RNase_H_dom"/>
</dbReference>
<dbReference type="InterPro" id="IPR035901">
    <property type="entry name" value="GIY-YIG_endonuc_sf"/>
</dbReference>
<comment type="subcellular location">
    <subcellularLocation>
        <location evidence="6">Cytoplasm</location>
    </subcellularLocation>
</comment>
<evidence type="ECO:0000259" key="10">
    <source>
        <dbReference type="PROSITE" id="PS50165"/>
    </source>
</evidence>
<keyword evidence="3 6" id="KW-0228">DNA excision</keyword>
<keyword evidence="1 6" id="KW-0963">Cytoplasm</keyword>
<evidence type="ECO:0000256" key="1">
    <source>
        <dbReference type="ARBA" id="ARBA00022490"/>
    </source>
</evidence>
<comment type="similarity">
    <text evidence="6">Belongs to the UvrC family.</text>
</comment>
<feature type="domain" description="UVR" evidence="8">
    <location>
        <begin position="205"/>
        <end position="240"/>
    </location>
</feature>
<evidence type="ECO:0000256" key="6">
    <source>
        <dbReference type="HAMAP-Rule" id="MF_00203"/>
    </source>
</evidence>
<dbReference type="InterPro" id="IPR000305">
    <property type="entry name" value="GIY-YIG_endonuc"/>
</dbReference>
<dbReference type="Pfam" id="PF22920">
    <property type="entry name" value="UvrC_RNaseH"/>
    <property type="match status" value="1"/>
</dbReference>
<evidence type="ECO:0000256" key="3">
    <source>
        <dbReference type="ARBA" id="ARBA00022769"/>
    </source>
</evidence>
<comment type="function">
    <text evidence="6">The UvrABC repair system catalyzes the recognition and processing of DNA lesions. UvrC both incises the 5' and 3' sides of the lesion. The N-terminal half is responsible for the 3' incision and the C-terminal half is responsible for the 5' incision.</text>
</comment>
<dbReference type="InterPro" id="IPR004791">
    <property type="entry name" value="UvrC"/>
</dbReference>
<dbReference type="Gene3D" id="4.10.860.10">
    <property type="entry name" value="UVR domain"/>
    <property type="match status" value="1"/>
</dbReference>
<keyword evidence="6" id="KW-0742">SOS response</keyword>
<dbReference type="Pfam" id="PF02151">
    <property type="entry name" value="UVR"/>
    <property type="match status" value="1"/>
</dbReference>
<evidence type="ECO:0000259" key="9">
    <source>
        <dbReference type="PROSITE" id="PS50164"/>
    </source>
</evidence>
<dbReference type="InterPro" id="IPR001943">
    <property type="entry name" value="UVR_dom"/>
</dbReference>
<dbReference type="PROSITE" id="PS50151">
    <property type="entry name" value="UVR"/>
    <property type="match status" value="1"/>
</dbReference>
<comment type="subunit">
    <text evidence="6">Interacts with UvrB in an incision complex.</text>
</comment>
<keyword evidence="7" id="KW-0175">Coiled coil</keyword>
<feature type="coiled-coil region" evidence="7">
    <location>
        <begin position="359"/>
        <end position="386"/>
    </location>
</feature>
<dbReference type="InterPro" id="IPR038476">
    <property type="entry name" value="UvrC_RNase_H_dom_sf"/>
</dbReference>
<organism evidence="11 12">
    <name type="scientific">Peptoniphilus equinus</name>
    <dbReference type="NCBI Taxonomy" id="3016343"/>
    <lineage>
        <taxon>Bacteria</taxon>
        <taxon>Bacillati</taxon>
        <taxon>Bacillota</taxon>
        <taxon>Tissierellia</taxon>
        <taxon>Tissierellales</taxon>
        <taxon>Peptoniphilaceae</taxon>
        <taxon>Peptoniphilus</taxon>
    </lineage>
</organism>
<dbReference type="SUPFAM" id="SSF82771">
    <property type="entry name" value="GIY-YIG endonuclease"/>
    <property type="match status" value="1"/>
</dbReference>
<evidence type="ECO:0000256" key="5">
    <source>
        <dbReference type="ARBA" id="ARBA00023204"/>
    </source>
</evidence>
<evidence type="ECO:0000256" key="7">
    <source>
        <dbReference type="SAM" id="Coils"/>
    </source>
</evidence>
<dbReference type="NCBIfam" id="NF001824">
    <property type="entry name" value="PRK00558.1-5"/>
    <property type="match status" value="1"/>
</dbReference>
<evidence type="ECO:0000256" key="4">
    <source>
        <dbReference type="ARBA" id="ARBA00022881"/>
    </source>
</evidence>
<dbReference type="NCBIfam" id="TIGR00194">
    <property type="entry name" value="uvrC"/>
    <property type="match status" value="1"/>
</dbReference>
<dbReference type="Gene3D" id="3.40.1440.10">
    <property type="entry name" value="GIY-YIG endonuclease"/>
    <property type="match status" value="1"/>
</dbReference>
<dbReference type="RefSeq" id="WP_271192250.1">
    <property type="nucleotide sequence ID" value="NZ_CP115667.1"/>
</dbReference>
<dbReference type="SUPFAM" id="SSF46600">
    <property type="entry name" value="C-terminal UvrC-binding domain of UvrB"/>
    <property type="match status" value="1"/>
</dbReference>
<accession>A0ABY7QX99</accession>
<feature type="domain" description="UvrC family homology region profile" evidence="10">
    <location>
        <begin position="257"/>
        <end position="493"/>
    </location>
</feature>
<dbReference type="Gene3D" id="1.10.150.20">
    <property type="entry name" value="5' to 3' exonuclease, C-terminal subdomain"/>
    <property type="match status" value="1"/>
</dbReference>
<dbReference type="Proteomes" id="UP001210339">
    <property type="component" value="Chromosome"/>
</dbReference>
<dbReference type="InterPro" id="IPR050066">
    <property type="entry name" value="UvrABC_protein_C"/>
</dbReference>